<dbReference type="PANTHER" id="PTHR46910:SF25">
    <property type="entry name" value="ABC-TRANSPORTER-REGULATING TRANSCRIPTION FACTOR"/>
    <property type="match status" value="1"/>
</dbReference>
<dbReference type="Pfam" id="PF04082">
    <property type="entry name" value="Fungal_trans"/>
    <property type="match status" value="1"/>
</dbReference>
<sequence length="521" mass="57780">MPPGVNSAPLHAMEGDQVTKDKSKKRITNTRAREEQYIHKLEERLSKLESSLEKSAIAQPRPPDVESRGHVDETGKHSASLSGGISTGPQIEPAAILEASSSIISTVSTQPTSQPVLESLEAPTGILDSLDITNDLELHVSHTEESQHRSVLLPKLPGSQSDVDLFRSQLDPSGFRRQVFASMQSQFLLQHFITNALDDINAFYPVLTLESLSELLQQQFLAGPRNCDDSPSRWATTNALVATAIQWKIEHGAHDQLLPIAWGYFKNAFAIFPELLIRGNDISACQALLFMAVFMHGTADARTTSSITALLARALQAVGFHTRRWYEKLDRTTAQQHMRVFWIAYCIDSDQMMKQGLPSTFGNEIDLELPVNGPPDGLSDYVLPGTQEKINVLRCMAGLAMIQSRISTELYSQRALKMNSTQLHRAVEELNHQLDMWKMNLPPDIRPTYDSCASSSQLEMPVLLLTICYYTATGRINMAANRLGHSNNDTIKLLAQVPIAAARATLRLVQTMSPPPFSLSW</sequence>
<proteinExistence type="predicted"/>
<evidence type="ECO:0000313" key="5">
    <source>
        <dbReference type="Proteomes" id="UP000694050"/>
    </source>
</evidence>
<keyword evidence="1" id="KW-0539">Nucleus</keyword>
<comment type="caution">
    <text evidence="4">The sequence shown here is derived from an EMBL/GenBank/DDBJ whole genome shotgun (WGS) entry which is preliminary data.</text>
</comment>
<gene>
    <name evidence="4" type="primary">fsdR-2</name>
    <name evidence="4" type="ORF">Forpe1208_v012579</name>
</gene>
<dbReference type="CDD" id="cd12148">
    <property type="entry name" value="fungal_TF_MHR"/>
    <property type="match status" value="1"/>
</dbReference>
<name>A0A8J5NM60_FUSOX</name>
<dbReference type="AlphaFoldDB" id="A0A8J5NM60"/>
<evidence type="ECO:0000256" key="2">
    <source>
        <dbReference type="SAM" id="MobiDB-lite"/>
    </source>
</evidence>
<dbReference type="GO" id="GO:0003677">
    <property type="term" value="F:DNA binding"/>
    <property type="evidence" value="ECO:0007669"/>
    <property type="project" value="InterPro"/>
</dbReference>
<evidence type="ECO:0000313" key="4">
    <source>
        <dbReference type="EMBL" id="KAG7407711.1"/>
    </source>
</evidence>
<dbReference type="GO" id="GO:0006351">
    <property type="term" value="P:DNA-templated transcription"/>
    <property type="evidence" value="ECO:0007669"/>
    <property type="project" value="InterPro"/>
</dbReference>
<protein>
    <submittedName>
        <fullName evidence="4">Fusaridione A cluster transcription factor fsdR</fullName>
    </submittedName>
</protein>
<dbReference type="GO" id="GO:0003700">
    <property type="term" value="F:DNA-binding transcription factor activity"/>
    <property type="evidence" value="ECO:0007669"/>
    <property type="project" value="InterPro"/>
</dbReference>
<feature type="domain" description="Xylanolytic transcriptional activator regulatory" evidence="3">
    <location>
        <begin position="262"/>
        <end position="438"/>
    </location>
</feature>
<feature type="compositionally biased region" description="Basic and acidic residues" evidence="2">
    <location>
        <begin position="63"/>
        <end position="76"/>
    </location>
</feature>
<dbReference type="InterPro" id="IPR050987">
    <property type="entry name" value="AtrR-like"/>
</dbReference>
<feature type="region of interest" description="Disordered" evidence="2">
    <location>
        <begin position="1"/>
        <end position="35"/>
    </location>
</feature>
<dbReference type="PANTHER" id="PTHR46910">
    <property type="entry name" value="TRANSCRIPTION FACTOR PDR1"/>
    <property type="match status" value="1"/>
</dbReference>
<evidence type="ECO:0000256" key="1">
    <source>
        <dbReference type="ARBA" id="ARBA00023242"/>
    </source>
</evidence>
<feature type="compositionally biased region" description="Polar residues" evidence="2">
    <location>
        <begin position="77"/>
        <end position="87"/>
    </location>
</feature>
<accession>A0A8J5NM60</accession>
<organism evidence="4 5">
    <name type="scientific">Fusarium oxysporum f. sp. rapae</name>
    <dbReference type="NCBI Taxonomy" id="485398"/>
    <lineage>
        <taxon>Eukaryota</taxon>
        <taxon>Fungi</taxon>
        <taxon>Dikarya</taxon>
        <taxon>Ascomycota</taxon>
        <taxon>Pezizomycotina</taxon>
        <taxon>Sordariomycetes</taxon>
        <taxon>Hypocreomycetidae</taxon>
        <taxon>Hypocreales</taxon>
        <taxon>Nectriaceae</taxon>
        <taxon>Fusarium</taxon>
        <taxon>Fusarium oxysporum species complex</taxon>
    </lineage>
</organism>
<dbReference type="InterPro" id="IPR007219">
    <property type="entry name" value="XnlR_reg_dom"/>
</dbReference>
<reference evidence="4" key="1">
    <citation type="submission" date="2021-04" db="EMBL/GenBank/DDBJ databases">
        <title>First draft genome resource for Brassicaceae pathogens Fusarium oxysporum f. sp. raphani and Fusarium oxysporum f. sp. rapae.</title>
        <authorList>
            <person name="Asai S."/>
        </authorList>
    </citation>
    <scope>NUCLEOTIDE SEQUENCE</scope>
    <source>
        <strain evidence="4">Tf1208</strain>
    </source>
</reference>
<dbReference type="Proteomes" id="UP000694050">
    <property type="component" value="Unassembled WGS sequence"/>
</dbReference>
<feature type="region of interest" description="Disordered" evidence="2">
    <location>
        <begin position="49"/>
        <end position="87"/>
    </location>
</feature>
<dbReference type="GO" id="GO:0008270">
    <property type="term" value="F:zinc ion binding"/>
    <property type="evidence" value="ECO:0007669"/>
    <property type="project" value="InterPro"/>
</dbReference>
<evidence type="ECO:0000259" key="3">
    <source>
        <dbReference type="Pfam" id="PF04082"/>
    </source>
</evidence>
<dbReference type="EMBL" id="JAELUQ010000010">
    <property type="protein sequence ID" value="KAG7407711.1"/>
    <property type="molecule type" value="Genomic_DNA"/>
</dbReference>